<evidence type="ECO:0000259" key="2">
    <source>
        <dbReference type="Pfam" id="PF00534"/>
    </source>
</evidence>
<sequence length="371" mass="39917">MNICYDMRVYTGQMHGMARYGLELLRAMLDEDKDLAAAVLVRRPEHASILPRGPRIVAVVANFAPYGLGGQLKLPTLLRAMKHDLYHCPFYAPPVVAPGPMVMTIHDLIHLRFPQDHGLRHRLFYKYVVGPAAHKAGAVLTVSEHSKRDICELLQLSPGKVVVTPNGVSGAFRPLAAADRPTMATSLGLPARYILGVGNPKPHKNLIALVEAHRMLRATPPTGAGPVPPLVLAGVKKGELRGVNPDKDLVMFPIADDVTLATAYAAAEAVCIPSLYEGFGLPALEAMACGAPLVASNRASLPEVVGEAALLCEPEPAAIAEALGRLLVDEVLNRRLRLAGPERAALFTWAKAARQTLAVYRRLLGQEQGRP</sequence>
<dbReference type="EMBL" id="CP002085">
    <property type="protein sequence ID" value="ADK83984.1"/>
    <property type="molecule type" value="Genomic_DNA"/>
</dbReference>
<dbReference type="CDD" id="cd03809">
    <property type="entry name" value="GT4_MtfB-like"/>
    <property type="match status" value="1"/>
</dbReference>
<dbReference type="SUPFAM" id="SSF53756">
    <property type="entry name" value="UDP-Glycosyltransferase/glycogen phosphorylase"/>
    <property type="match status" value="1"/>
</dbReference>
<proteinExistence type="predicted"/>
<dbReference type="STRING" id="644282.Deba_0612"/>
<dbReference type="eggNOG" id="COG0438">
    <property type="taxonomic scope" value="Bacteria"/>
</dbReference>
<feature type="domain" description="Glycosyltransferase subfamily 4-like N-terminal" evidence="3">
    <location>
        <begin position="16"/>
        <end position="168"/>
    </location>
</feature>
<evidence type="ECO:0000313" key="5">
    <source>
        <dbReference type="Proteomes" id="UP000009047"/>
    </source>
</evidence>
<dbReference type="GO" id="GO:0009103">
    <property type="term" value="P:lipopolysaccharide biosynthetic process"/>
    <property type="evidence" value="ECO:0007669"/>
    <property type="project" value="TreeGrafter"/>
</dbReference>
<dbReference type="HOGENOM" id="CLU_009583_27_6_7"/>
<dbReference type="InterPro" id="IPR028098">
    <property type="entry name" value="Glyco_trans_4-like_N"/>
</dbReference>
<dbReference type="PANTHER" id="PTHR46401:SF2">
    <property type="entry name" value="GLYCOSYLTRANSFERASE WBBK-RELATED"/>
    <property type="match status" value="1"/>
</dbReference>
<dbReference type="CAZy" id="GT4">
    <property type="family name" value="Glycosyltransferase Family 4"/>
</dbReference>
<dbReference type="Pfam" id="PF00534">
    <property type="entry name" value="Glycos_transf_1"/>
    <property type="match status" value="1"/>
</dbReference>
<keyword evidence="5" id="KW-1185">Reference proteome</keyword>
<name>E1QEJ8_DESB2</name>
<gene>
    <name evidence="4" type="ordered locus">Deba_0612</name>
</gene>
<evidence type="ECO:0000313" key="4">
    <source>
        <dbReference type="EMBL" id="ADK83984.1"/>
    </source>
</evidence>
<accession>E1QEJ8</accession>
<dbReference type="GO" id="GO:0016757">
    <property type="term" value="F:glycosyltransferase activity"/>
    <property type="evidence" value="ECO:0007669"/>
    <property type="project" value="InterPro"/>
</dbReference>
<dbReference type="PANTHER" id="PTHR46401">
    <property type="entry name" value="GLYCOSYLTRANSFERASE WBBK-RELATED"/>
    <property type="match status" value="1"/>
</dbReference>
<keyword evidence="1 4" id="KW-0808">Transferase</keyword>
<evidence type="ECO:0000259" key="3">
    <source>
        <dbReference type="Pfam" id="PF13439"/>
    </source>
</evidence>
<reference evidence="4 5" key="1">
    <citation type="journal article" date="2010" name="Stand. Genomic Sci.">
        <title>Complete genome sequence of Desulfarculus baarsii type strain (2st14).</title>
        <authorList>
            <person name="Sun H."/>
            <person name="Spring S."/>
            <person name="Lapidus A."/>
            <person name="Davenport K."/>
            <person name="Del Rio T.G."/>
            <person name="Tice H."/>
            <person name="Nolan M."/>
            <person name="Copeland A."/>
            <person name="Cheng J.F."/>
            <person name="Lucas S."/>
            <person name="Tapia R."/>
            <person name="Goodwin L."/>
            <person name="Pitluck S."/>
            <person name="Ivanova N."/>
            <person name="Pagani I."/>
            <person name="Mavromatis K."/>
            <person name="Ovchinnikova G."/>
            <person name="Pati A."/>
            <person name="Chen A."/>
            <person name="Palaniappan K."/>
            <person name="Hauser L."/>
            <person name="Chang Y.J."/>
            <person name="Jeffries C.D."/>
            <person name="Detter J.C."/>
            <person name="Han C."/>
            <person name="Rohde M."/>
            <person name="Brambilla E."/>
            <person name="Goker M."/>
            <person name="Woyke T."/>
            <person name="Bristow J."/>
            <person name="Eisen J.A."/>
            <person name="Markowitz V."/>
            <person name="Hugenholtz P."/>
            <person name="Kyrpides N.C."/>
            <person name="Klenk H.P."/>
            <person name="Land M."/>
        </authorList>
    </citation>
    <scope>NUCLEOTIDE SEQUENCE [LARGE SCALE GENOMIC DNA]</scope>
    <source>
        <strain evidence="5">ATCC 33931 / DSM 2075 / LMG 7858 / VKM B-1802 / 2st14</strain>
    </source>
</reference>
<dbReference type="Pfam" id="PF13439">
    <property type="entry name" value="Glyco_transf_4"/>
    <property type="match status" value="1"/>
</dbReference>
<protein>
    <submittedName>
        <fullName evidence="4">Glycosyl transferase group 1</fullName>
    </submittedName>
</protein>
<dbReference type="Proteomes" id="UP000009047">
    <property type="component" value="Chromosome"/>
</dbReference>
<organism evidence="4 5">
    <name type="scientific">Desulfarculus baarsii (strain ATCC 33931 / DSM 2075 / LMG 7858 / VKM B-1802 / 2st14)</name>
    <dbReference type="NCBI Taxonomy" id="644282"/>
    <lineage>
        <taxon>Bacteria</taxon>
        <taxon>Pseudomonadati</taxon>
        <taxon>Thermodesulfobacteriota</taxon>
        <taxon>Desulfarculia</taxon>
        <taxon>Desulfarculales</taxon>
        <taxon>Desulfarculaceae</taxon>
        <taxon>Desulfarculus</taxon>
    </lineage>
</organism>
<evidence type="ECO:0000256" key="1">
    <source>
        <dbReference type="ARBA" id="ARBA00022679"/>
    </source>
</evidence>
<dbReference type="Gene3D" id="3.40.50.2000">
    <property type="entry name" value="Glycogen Phosphorylase B"/>
    <property type="match status" value="2"/>
</dbReference>
<dbReference type="KEGG" id="dbr:Deba_0612"/>
<dbReference type="AlphaFoldDB" id="E1QEJ8"/>
<dbReference type="InterPro" id="IPR001296">
    <property type="entry name" value="Glyco_trans_1"/>
</dbReference>
<feature type="domain" description="Glycosyl transferase family 1" evidence="2">
    <location>
        <begin position="192"/>
        <end position="340"/>
    </location>
</feature>